<keyword evidence="5" id="KW-1185">Reference proteome</keyword>
<dbReference type="GO" id="GO:0016020">
    <property type="term" value="C:membrane"/>
    <property type="evidence" value="ECO:0007669"/>
    <property type="project" value="InterPro"/>
</dbReference>
<evidence type="ECO:0000313" key="4">
    <source>
        <dbReference type="EMBL" id="PZF74807.1"/>
    </source>
</evidence>
<dbReference type="InterPro" id="IPR015943">
    <property type="entry name" value="WD40/YVTN_repeat-like_dom_sf"/>
</dbReference>
<dbReference type="Gene3D" id="2.60.40.10">
    <property type="entry name" value="Immunoglobulins"/>
    <property type="match status" value="1"/>
</dbReference>
<evidence type="ECO:0000256" key="1">
    <source>
        <dbReference type="SAM" id="Phobius"/>
    </source>
</evidence>
<dbReference type="Proteomes" id="UP000248745">
    <property type="component" value="Unassembled WGS sequence"/>
</dbReference>
<dbReference type="InterPro" id="IPR011110">
    <property type="entry name" value="Reg_prop"/>
</dbReference>
<dbReference type="Pfam" id="PF02518">
    <property type="entry name" value="HATPase_c"/>
    <property type="match status" value="1"/>
</dbReference>
<comment type="caution">
    <text evidence="4">The sequence shown here is derived from an EMBL/GenBank/DDBJ whole genome shotgun (WGS) entry which is preliminary data.</text>
</comment>
<name>A0A2W2BFX5_9BACT</name>
<dbReference type="SUPFAM" id="SSF55874">
    <property type="entry name" value="ATPase domain of HSP90 chaperone/DNA topoisomerase II/histidine kinase"/>
    <property type="match status" value="1"/>
</dbReference>
<dbReference type="EMBL" id="QKTW01000002">
    <property type="protein sequence ID" value="PZF74807.1"/>
    <property type="molecule type" value="Genomic_DNA"/>
</dbReference>
<dbReference type="GO" id="GO:0000155">
    <property type="term" value="F:phosphorelay sensor kinase activity"/>
    <property type="evidence" value="ECO:0007669"/>
    <property type="project" value="InterPro"/>
</dbReference>
<protein>
    <submittedName>
        <fullName evidence="4">Uncharacterized protein</fullName>
    </submittedName>
</protein>
<dbReference type="SUPFAM" id="SSF63829">
    <property type="entry name" value="Calcium-dependent phosphotriesterase"/>
    <property type="match status" value="1"/>
</dbReference>
<feature type="transmembrane region" description="Helical" evidence="1">
    <location>
        <begin position="758"/>
        <end position="780"/>
    </location>
</feature>
<dbReference type="Gene3D" id="2.130.10.10">
    <property type="entry name" value="YVTN repeat-like/Quinoprotein amine dehydrogenase"/>
    <property type="match status" value="2"/>
</dbReference>
<dbReference type="OrthoDB" id="605742at2"/>
<dbReference type="InterPro" id="IPR010559">
    <property type="entry name" value="Sig_transdc_His_kin_internal"/>
</dbReference>
<feature type="domain" description="Signal transduction histidine kinase internal region" evidence="3">
    <location>
        <begin position="800"/>
        <end position="877"/>
    </location>
</feature>
<dbReference type="InterPro" id="IPR003594">
    <property type="entry name" value="HATPase_dom"/>
</dbReference>
<dbReference type="PANTHER" id="PTHR34220">
    <property type="entry name" value="SENSOR HISTIDINE KINASE YPDA"/>
    <property type="match status" value="1"/>
</dbReference>
<keyword evidence="1" id="KW-0812">Transmembrane</keyword>
<dbReference type="Pfam" id="PF07494">
    <property type="entry name" value="Reg_prop"/>
    <property type="match status" value="2"/>
</dbReference>
<keyword evidence="1" id="KW-0472">Membrane</keyword>
<dbReference type="Gene3D" id="3.30.565.10">
    <property type="entry name" value="Histidine kinase-like ATPase, C-terminal domain"/>
    <property type="match status" value="1"/>
</dbReference>
<dbReference type="Pfam" id="PF06580">
    <property type="entry name" value="His_kinase"/>
    <property type="match status" value="1"/>
</dbReference>
<dbReference type="InterPro" id="IPR013783">
    <property type="entry name" value="Ig-like_fold"/>
</dbReference>
<dbReference type="RefSeq" id="WP_110997013.1">
    <property type="nucleotide sequence ID" value="NZ_QKTW01000002.1"/>
</dbReference>
<gene>
    <name evidence="4" type="ORF">DN068_01010</name>
</gene>
<dbReference type="InterPro" id="IPR050640">
    <property type="entry name" value="Bact_2-comp_sensor_kinase"/>
</dbReference>
<feature type="domain" description="Histidine kinase/HSP90-like ATPase" evidence="2">
    <location>
        <begin position="900"/>
        <end position="977"/>
    </location>
</feature>
<dbReference type="PANTHER" id="PTHR34220:SF7">
    <property type="entry name" value="SENSOR HISTIDINE KINASE YPDA"/>
    <property type="match status" value="1"/>
</dbReference>
<keyword evidence="1" id="KW-1133">Transmembrane helix</keyword>
<evidence type="ECO:0000259" key="2">
    <source>
        <dbReference type="Pfam" id="PF02518"/>
    </source>
</evidence>
<evidence type="ECO:0000259" key="3">
    <source>
        <dbReference type="Pfam" id="PF06580"/>
    </source>
</evidence>
<sequence length="1007" mass="115981">MSLKLDRLLYLLLFLFFFTVQQGGAQSYPMRNYTAADGLPSNTIYYVFKDSRGILWFGSDKGIARYNGVRFEKFSTADGLPDNEIFGFCEDKYHRLWMSTFNGSLCYYKDGIIHTAANTPFLKLPVNYAMISSIYNEYDGTVTICFSGSNYFLNINNERITTLNITPFKRDTRRLKQIVKLAPAKYHVYYDSTGVIWDTAGKTATTPMTDFWAGFISNGQRYLISGNEIYHNDSPICHIPRHDSLKVFSVLEDNAFNRVMMGTSRGLFVFPGDTILFRNSEVSSITKDTVGNYWITTTNAGIFCMAAGDRHFGIFNNPEKGRVRYAHVVNHQLYFTTENGNIYTLIHDTVRKLHDAFQYKDEFIKNHPSFDIYNIDFMPEQRISMTGTRRRAIENRAVPYVSYLDDSLHFYHFTSWDNIVFDQLQTGKAHVARALPFTFSGSYKNIAVTKDAIYIKAYMDILYIPKTSMETQNCQQVRLLKAEQGKHDRLFGWAKDAAGDVWFSTVDSLYKLDKDKMIVQPQFGAIGLRKFTFLNGFIIGYKHNNTLLIAHLNQQKKLITDTTINPNSILDDFYQIDGTHIVISSSDKYYMVALTQPGQKSGFSIQTVASRFLPPQAEYICADSGVCYFFKNGTITRFDSKRLFNPLIKPVVYFISLQTKQHFYAANQNAISIPYSETGDVQVSYMPLSYSGGDLQCQYSISQDSSNEWHVIDESNIHLYLSHYGTYNIRIRAKALSDVYSDIATFQLTILKPFWATWWFILTVIVAAVALIWWITLSFARNLLRKKQRAYDAEMKYQRMEFKALNALMNPHFIFNTLNNIQNLFKNQQNKADEYFVTFSRLIRQNMQNVTKDTISLEQELNLVVNYLKLEKLRFDEFVNYIVDVDPDLDLDNVFIPPLLIQPLVENAIRHGLLPKQSTSNLVTVKVHEKDKSLFIEIEDNGVGLSNNTSHIDPQHESLGLSNLKKRIEHMNRTHNYTITFTLTEQTDKNGKVKGTLALVEISSERW</sequence>
<dbReference type="InterPro" id="IPR036890">
    <property type="entry name" value="HATPase_C_sf"/>
</dbReference>
<reference evidence="4 5" key="1">
    <citation type="submission" date="2018-06" db="EMBL/GenBank/DDBJ databases">
        <title>Mucibacter soli gen. nov., sp. nov., a new member of the family Chitinophagaceae producing mucin.</title>
        <authorList>
            <person name="Kim M.-K."/>
            <person name="Park S."/>
            <person name="Kim T.-S."/>
            <person name="Joung Y."/>
            <person name="Han J.-H."/>
            <person name="Kim S.B."/>
        </authorList>
    </citation>
    <scope>NUCLEOTIDE SEQUENCE [LARGE SCALE GENOMIC DNA]</scope>
    <source>
        <strain evidence="4 5">R1-15</strain>
    </source>
</reference>
<dbReference type="AlphaFoldDB" id="A0A2W2BFX5"/>
<accession>A0A2W2BFX5</accession>
<evidence type="ECO:0000313" key="5">
    <source>
        <dbReference type="Proteomes" id="UP000248745"/>
    </source>
</evidence>
<proteinExistence type="predicted"/>
<organism evidence="4 5">
    <name type="scientific">Taibaiella soli</name>
    <dbReference type="NCBI Taxonomy" id="1649169"/>
    <lineage>
        <taxon>Bacteria</taxon>
        <taxon>Pseudomonadati</taxon>
        <taxon>Bacteroidota</taxon>
        <taxon>Chitinophagia</taxon>
        <taxon>Chitinophagales</taxon>
        <taxon>Chitinophagaceae</taxon>
        <taxon>Taibaiella</taxon>
    </lineage>
</organism>